<protein>
    <recommendedName>
        <fullName evidence="2">DDE-1 domain-containing protein</fullName>
    </recommendedName>
</protein>
<evidence type="ECO:0000313" key="4">
    <source>
        <dbReference type="Proteomes" id="UP000801492"/>
    </source>
</evidence>
<feature type="region of interest" description="Disordered" evidence="1">
    <location>
        <begin position="269"/>
        <end position="310"/>
    </location>
</feature>
<feature type="domain" description="DDE-1" evidence="2">
    <location>
        <begin position="25"/>
        <end position="97"/>
    </location>
</feature>
<organism evidence="3 4">
    <name type="scientific">Ignelater luminosus</name>
    <name type="common">Cucubano</name>
    <name type="synonym">Pyrophorus luminosus</name>
    <dbReference type="NCBI Taxonomy" id="2038154"/>
    <lineage>
        <taxon>Eukaryota</taxon>
        <taxon>Metazoa</taxon>
        <taxon>Ecdysozoa</taxon>
        <taxon>Arthropoda</taxon>
        <taxon>Hexapoda</taxon>
        <taxon>Insecta</taxon>
        <taxon>Pterygota</taxon>
        <taxon>Neoptera</taxon>
        <taxon>Endopterygota</taxon>
        <taxon>Coleoptera</taxon>
        <taxon>Polyphaga</taxon>
        <taxon>Elateriformia</taxon>
        <taxon>Elateroidea</taxon>
        <taxon>Elateridae</taxon>
        <taxon>Agrypninae</taxon>
        <taxon>Pyrophorini</taxon>
        <taxon>Ignelater</taxon>
    </lineage>
</organism>
<feature type="compositionally biased region" description="Low complexity" evidence="1">
    <location>
        <begin position="178"/>
        <end position="193"/>
    </location>
</feature>
<gene>
    <name evidence="3" type="ORF">ILUMI_02106</name>
</gene>
<feature type="compositionally biased region" description="Basic residues" evidence="1">
    <location>
        <begin position="284"/>
        <end position="296"/>
    </location>
</feature>
<dbReference type="InterPro" id="IPR004875">
    <property type="entry name" value="DDE_SF_endonuclease_dom"/>
</dbReference>
<dbReference type="GO" id="GO:0003676">
    <property type="term" value="F:nucleic acid binding"/>
    <property type="evidence" value="ECO:0007669"/>
    <property type="project" value="InterPro"/>
</dbReference>
<feature type="compositionally biased region" description="Polar residues" evidence="1">
    <location>
        <begin position="301"/>
        <end position="310"/>
    </location>
</feature>
<sequence>MEAALKVVTSGESIQKSAARFEIPFKWLKHFATHVNVSVENPVLLVMDNHSSHSSFPSYLFCREKGIHIVSIPPHTSHRLQPLDLTFYGPLKTAFNKERDLFMNTRGCQKITPYDLAGLFNKAYGRVSTLERSGIWPLNLEAFGEEDFLSAINLRPTIIANEEPAIQITVASEHEDAATPSSAHPSASNSTSTKHPTTNIGTLNFTIAPSSGLLQHITSRKRTTVFVADVSPILGSLNATNKNPLTKKRKTTKQRSEILTASSIKERLEEAERRRSLKLTKTSKTSRKPSKRKQAKKALFDSSSSDCENNNVCDDESKHDFFLCSGETNTTKKVCNAMNSVGTMNHGLDVSSVQDGHMQIVV</sequence>
<feature type="region of interest" description="Disordered" evidence="1">
    <location>
        <begin position="237"/>
        <end position="256"/>
    </location>
</feature>
<evidence type="ECO:0000259" key="2">
    <source>
        <dbReference type="Pfam" id="PF03184"/>
    </source>
</evidence>
<evidence type="ECO:0000256" key="1">
    <source>
        <dbReference type="SAM" id="MobiDB-lite"/>
    </source>
</evidence>
<keyword evidence="4" id="KW-1185">Reference proteome</keyword>
<comment type="caution">
    <text evidence="3">The sequence shown here is derived from an EMBL/GenBank/DDBJ whole genome shotgun (WGS) entry which is preliminary data.</text>
</comment>
<reference evidence="3" key="1">
    <citation type="submission" date="2019-08" db="EMBL/GenBank/DDBJ databases">
        <title>The genome of the North American firefly Photinus pyralis.</title>
        <authorList>
            <consortium name="Photinus pyralis genome working group"/>
            <person name="Fallon T.R."/>
            <person name="Sander Lower S.E."/>
            <person name="Weng J.-K."/>
        </authorList>
    </citation>
    <scope>NUCLEOTIDE SEQUENCE</scope>
    <source>
        <strain evidence="3">TRF0915ILg1</strain>
        <tissue evidence="3">Whole body</tissue>
    </source>
</reference>
<feature type="region of interest" description="Disordered" evidence="1">
    <location>
        <begin position="173"/>
        <end position="197"/>
    </location>
</feature>
<dbReference type="Pfam" id="PF03184">
    <property type="entry name" value="DDE_1"/>
    <property type="match status" value="1"/>
</dbReference>
<dbReference type="EMBL" id="VTPC01000867">
    <property type="protein sequence ID" value="KAF2904072.1"/>
    <property type="molecule type" value="Genomic_DNA"/>
</dbReference>
<name>A0A8K0DIV8_IGNLU</name>
<dbReference type="OrthoDB" id="6784121at2759"/>
<proteinExistence type="predicted"/>
<evidence type="ECO:0000313" key="3">
    <source>
        <dbReference type="EMBL" id="KAF2904072.1"/>
    </source>
</evidence>
<dbReference type="Proteomes" id="UP000801492">
    <property type="component" value="Unassembled WGS sequence"/>
</dbReference>
<accession>A0A8K0DIV8</accession>
<dbReference type="AlphaFoldDB" id="A0A8K0DIV8"/>